<evidence type="ECO:0000313" key="3">
    <source>
        <dbReference type="EMBL" id="KRK77306.1"/>
    </source>
</evidence>
<feature type="domain" description="Protein NO VEIN C-terminal" evidence="2">
    <location>
        <begin position="267"/>
        <end position="348"/>
    </location>
</feature>
<organism evidence="3 4">
    <name type="scientific">Levilactobacillus namurensis DSM 19117</name>
    <dbReference type="NCBI Taxonomy" id="1423773"/>
    <lineage>
        <taxon>Bacteria</taxon>
        <taxon>Bacillati</taxon>
        <taxon>Bacillota</taxon>
        <taxon>Bacilli</taxon>
        <taxon>Lactobacillales</taxon>
        <taxon>Lactobacillaceae</taxon>
        <taxon>Levilactobacillus</taxon>
    </lineage>
</organism>
<dbReference type="EMBL" id="AZDT01000008">
    <property type="protein sequence ID" value="KRK77306.1"/>
    <property type="molecule type" value="Genomic_DNA"/>
</dbReference>
<proteinExistence type="predicted"/>
<dbReference type="AlphaFoldDB" id="A0A0R1KBZ6"/>
<dbReference type="InterPro" id="IPR024975">
    <property type="entry name" value="NOV_C"/>
</dbReference>
<dbReference type="STRING" id="1423773.FD30_GL000224"/>
<protein>
    <submittedName>
        <fullName evidence="3">Uncharacterized protein</fullName>
    </submittedName>
</protein>
<comment type="caution">
    <text evidence="3">The sequence shown here is derived from an EMBL/GenBank/DDBJ whole genome shotgun (WGS) entry which is preliminary data.</text>
</comment>
<dbReference type="Pfam" id="PF12102">
    <property type="entry name" value="MrcB_N"/>
    <property type="match status" value="1"/>
</dbReference>
<dbReference type="GeneID" id="84782211"/>
<dbReference type="RefSeq" id="WP_056943636.1">
    <property type="nucleotide sequence ID" value="NZ_AZDT01000008.1"/>
</dbReference>
<name>A0A0R1KBZ6_9LACO</name>
<dbReference type="Gene3D" id="3.30.920.90">
    <property type="match status" value="1"/>
</dbReference>
<keyword evidence="4" id="KW-1185">Reference proteome</keyword>
<dbReference type="OrthoDB" id="9781481at2"/>
<dbReference type="Proteomes" id="UP000051162">
    <property type="component" value="Unassembled WGS sequence"/>
</dbReference>
<evidence type="ECO:0000259" key="1">
    <source>
        <dbReference type="Pfam" id="PF12102"/>
    </source>
</evidence>
<dbReference type="InterPro" id="IPR021961">
    <property type="entry name" value="McrB_DNA-bd"/>
</dbReference>
<reference evidence="3 4" key="1">
    <citation type="journal article" date="2015" name="Genome Announc.">
        <title>Expanding the biotechnology potential of lactobacilli through comparative genomics of 213 strains and associated genera.</title>
        <authorList>
            <person name="Sun Z."/>
            <person name="Harris H.M."/>
            <person name="McCann A."/>
            <person name="Guo C."/>
            <person name="Argimon S."/>
            <person name="Zhang W."/>
            <person name="Yang X."/>
            <person name="Jeffery I.B."/>
            <person name="Cooney J.C."/>
            <person name="Kagawa T.F."/>
            <person name="Liu W."/>
            <person name="Song Y."/>
            <person name="Salvetti E."/>
            <person name="Wrobel A."/>
            <person name="Rasinkangas P."/>
            <person name="Parkhill J."/>
            <person name="Rea M.C."/>
            <person name="O'Sullivan O."/>
            <person name="Ritari J."/>
            <person name="Douillard F.P."/>
            <person name="Paul Ross R."/>
            <person name="Yang R."/>
            <person name="Briner A.E."/>
            <person name="Felis G.E."/>
            <person name="de Vos W.M."/>
            <person name="Barrangou R."/>
            <person name="Klaenhammer T.R."/>
            <person name="Caufield P.W."/>
            <person name="Cui Y."/>
            <person name="Zhang H."/>
            <person name="O'Toole P.W."/>
        </authorList>
    </citation>
    <scope>NUCLEOTIDE SEQUENCE [LARGE SCALE GENOMIC DNA]</scope>
    <source>
        <strain evidence="3 4">DSM 19117</strain>
    </source>
</reference>
<feature type="domain" description="Type IV methyl-directed restriction enzyme EcoKMcrB subunit DNA-binding" evidence="1">
    <location>
        <begin position="14"/>
        <end position="196"/>
    </location>
</feature>
<dbReference type="PATRIC" id="fig|1423773.3.peg.226"/>
<gene>
    <name evidence="3" type="ORF">FD30_GL000224</name>
</gene>
<evidence type="ECO:0000313" key="4">
    <source>
        <dbReference type="Proteomes" id="UP000051162"/>
    </source>
</evidence>
<evidence type="ECO:0000259" key="2">
    <source>
        <dbReference type="Pfam" id="PF13020"/>
    </source>
</evidence>
<accession>A0A0R1KBZ6</accession>
<dbReference type="Pfam" id="PF13020">
    <property type="entry name" value="NOV_C"/>
    <property type="match status" value="1"/>
</dbReference>
<sequence>MIPKLGLKTLLESIQQDYLEAKKRPLKDDPVAKKIRHGLDEVVGSDLLGNVVTTMGSAGQGRWATVPWMGIFDPDMSVSASHGFYLVYLFSEDMERVYLSLHQAWTFYDKTYQKTVLSAVQQVSDYWRRNIKASSPRISEKQIQLVPKKERVNSPLPRGYELCNILSISYQRGQIPAEKVLRSDLALMILALEELKSKLPIKNDAEGSIRQIVSGDDTLKATGDYYSVTPRQPRQPRLVTSKRDYATQTNQDLEVGRLGEKQVVAYEQAQLADFPELQQKVTQVSDTVGDGLGYDVLSFDRQGREKHIEVKTTTQDENTPFFMSANERQYAEHHAETYELFRVFNFDAQRLTGHFYILKGSLEEHCDFKPTNYQVTVNKNGQGSVSFLP</sequence>